<evidence type="ECO:0000256" key="1">
    <source>
        <dbReference type="ARBA" id="ARBA00022617"/>
    </source>
</evidence>
<evidence type="ECO:0000313" key="6">
    <source>
        <dbReference type="EMBL" id="SCE84591.1"/>
    </source>
</evidence>
<keyword evidence="3 5" id="KW-0408">Iron</keyword>
<dbReference type="InterPro" id="IPR002051">
    <property type="entry name" value="Haem_Oase"/>
</dbReference>
<feature type="binding site" evidence="4">
    <location>
        <position position="13"/>
    </location>
    <ligand>
        <name>heme b</name>
        <dbReference type="ChEBI" id="CHEBI:60344"/>
    </ligand>
</feature>
<gene>
    <name evidence="6" type="ORF">GA0070563_102353</name>
</gene>
<dbReference type="InterPro" id="IPR016084">
    <property type="entry name" value="Haem_Oase-like_multi-hlx"/>
</dbReference>
<feature type="binding site" evidence="4">
    <location>
        <position position="128"/>
    </location>
    <ligand>
        <name>heme b</name>
        <dbReference type="ChEBI" id="CHEBI:60344"/>
    </ligand>
</feature>
<dbReference type="Gene3D" id="1.20.910.10">
    <property type="entry name" value="Heme oxygenase-like"/>
    <property type="match status" value="1"/>
</dbReference>
<evidence type="ECO:0000256" key="2">
    <source>
        <dbReference type="ARBA" id="ARBA00022723"/>
    </source>
</evidence>
<feature type="binding site" evidence="4">
    <location>
        <position position="176"/>
    </location>
    <ligand>
        <name>heme b</name>
        <dbReference type="ChEBI" id="CHEBI:60344"/>
    </ligand>
</feature>
<keyword evidence="2 5" id="KW-0479">Metal-binding</keyword>
<dbReference type="SUPFAM" id="SSF48613">
    <property type="entry name" value="Heme oxygenase-like"/>
    <property type="match status" value="1"/>
</dbReference>
<dbReference type="GO" id="GO:0046872">
    <property type="term" value="F:metal ion binding"/>
    <property type="evidence" value="ECO:0007669"/>
    <property type="project" value="UniProtKB-KW"/>
</dbReference>
<keyword evidence="7" id="KW-1185">Reference proteome</keyword>
<dbReference type="EMBL" id="FMCT01000002">
    <property type="protein sequence ID" value="SCE84591.1"/>
    <property type="molecule type" value="Genomic_DNA"/>
</dbReference>
<evidence type="ECO:0000313" key="7">
    <source>
        <dbReference type="Proteomes" id="UP000183585"/>
    </source>
</evidence>
<dbReference type="GO" id="GO:0020037">
    <property type="term" value="F:heme binding"/>
    <property type="evidence" value="ECO:0007669"/>
    <property type="project" value="TreeGrafter"/>
</dbReference>
<dbReference type="GO" id="GO:0004392">
    <property type="term" value="F:heme oxygenase (decyclizing) activity"/>
    <property type="evidence" value="ECO:0007669"/>
    <property type="project" value="InterPro"/>
</dbReference>
<evidence type="ECO:0000256" key="5">
    <source>
        <dbReference type="PIRSR" id="PIRSR000343-2"/>
    </source>
</evidence>
<evidence type="ECO:0000256" key="4">
    <source>
        <dbReference type="PIRSR" id="PIRSR000343-1"/>
    </source>
</evidence>
<dbReference type="PRINTS" id="PR00088">
    <property type="entry name" value="HAEMOXYGNASE"/>
</dbReference>
<evidence type="ECO:0000256" key="3">
    <source>
        <dbReference type="ARBA" id="ARBA00023004"/>
    </source>
</evidence>
<dbReference type="AlphaFoldDB" id="A0A1C4VLB0"/>
<feature type="binding site" description="axial binding residue" evidence="5">
    <location>
        <position position="20"/>
    </location>
    <ligand>
        <name>heme b</name>
        <dbReference type="ChEBI" id="CHEBI:60344"/>
    </ligand>
    <ligandPart>
        <name>Fe</name>
        <dbReference type="ChEBI" id="CHEBI:18248"/>
    </ligandPart>
</feature>
<dbReference type="PANTHER" id="PTHR10720:SF0">
    <property type="entry name" value="HEME OXYGENASE"/>
    <property type="match status" value="1"/>
</dbReference>
<dbReference type="PIRSF" id="PIRSF000343">
    <property type="entry name" value="Haem_Oase"/>
    <property type="match status" value="1"/>
</dbReference>
<keyword evidence="1 4" id="KW-0349">Heme</keyword>
<dbReference type="RefSeq" id="WP_074473160.1">
    <property type="nucleotide sequence ID" value="NZ_FMCT01000002.1"/>
</dbReference>
<dbReference type="GO" id="GO:0006788">
    <property type="term" value="P:heme oxidation"/>
    <property type="evidence" value="ECO:0007669"/>
    <property type="project" value="InterPro"/>
</dbReference>
<dbReference type="GO" id="GO:0042167">
    <property type="term" value="P:heme catabolic process"/>
    <property type="evidence" value="ECO:0007669"/>
    <property type="project" value="TreeGrafter"/>
</dbReference>
<dbReference type="InterPro" id="IPR016053">
    <property type="entry name" value="Haem_Oase-like"/>
</dbReference>
<dbReference type="Pfam" id="PF01126">
    <property type="entry name" value="Heme_oxygenase"/>
    <property type="match status" value="1"/>
</dbReference>
<organism evidence="6 7">
    <name type="scientific">Micromonospora carbonacea</name>
    <dbReference type="NCBI Taxonomy" id="47853"/>
    <lineage>
        <taxon>Bacteria</taxon>
        <taxon>Bacillati</taxon>
        <taxon>Actinomycetota</taxon>
        <taxon>Actinomycetes</taxon>
        <taxon>Micromonosporales</taxon>
        <taxon>Micromonosporaceae</taxon>
        <taxon>Micromonospora</taxon>
    </lineage>
</organism>
<protein>
    <submittedName>
        <fullName evidence="6">Heme oxygenase</fullName>
    </submittedName>
</protein>
<name>A0A1C4VLB0_9ACTN</name>
<sequence length="235" mass="24992">MSTPPVPFSARLRAASQGAHAAAEGQHYVTALVAGHVDLAGYVDLVVQHHALYQALESAAEAMRDDPLAGPFVDDALTRLPALEADLTHLVGPDWARRSAPHAATLAYADRIRAVATTSPERFVAHHYTRYLGDLSGGRHIGRAVARRYGLSAQAGAAFYAFDRITRPKAYKDAYRARLDALPLDPAAEAALLEEVLLAYRHNTAVFAALARHVPEAVADADAGATEAVATEAVA</sequence>
<proteinExistence type="predicted"/>
<dbReference type="Proteomes" id="UP000183585">
    <property type="component" value="Unassembled WGS sequence"/>
</dbReference>
<dbReference type="CDD" id="cd19165">
    <property type="entry name" value="HemeO"/>
    <property type="match status" value="1"/>
</dbReference>
<reference evidence="7" key="1">
    <citation type="submission" date="2016-06" db="EMBL/GenBank/DDBJ databases">
        <authorList>
            <person name="Varghese N."/>
            <person name="Submissions Spin"/>
        </authorList>
    </citation>
    <scope>NUCLEOTIDE SEQUENCE [LARGE SCALE GENOMIC DNA]</scope>
    <source>
        <strain evidence="7">DSM 43168</strain>
    </source>
</reference>
<dbReference type="GO" id="GO:0006979">
    <property type="term" value="P:response to oxidative stress"/>
    <property type="evidence" value="ECO:0007669"/>
    <property type="project" value="TreeGrafter"/>
</dbReference>
<accession>A0A1C4VLB0</accession>
<dbReference type="PANTHER" id="PTHR10720">
    <property type="entry name" value="HEME OXYGENASE"/>
    <property type="match status" value="1"/>
</dbReference>